<comment type="caution">
    <text evidence="3">The sequence shown here is derived from an EMBL/GenBank/DDBJ whole genome shotgun (WGS) entry which is preliminary data.</text>
</comment>
<dbReference type="SUPFAM" id="SSF55298">
    <property type="entry name" value="YjgF-like"/>
    <property type="match status" value="1"/>
</dbReference>
<dbReference type="InterPro" id="IPR006056">
    <property type="entry name" value="RidA"/>
</dbReference>
<dbReference type="EMBL" id="VSRR010011572">
    <property type="protein sequence ID" value="MPC53374.1"/>
    <property type="molecule type" value="Genomic_DNA"/>
</dbReference>
<sequence>MASKVIRKVVSSAKAPAAIGAYSQAVQAGNTLYISGQLGLDTATLNLVSEDVVEQTRTALTNMGHILEAAGCTYKHVVKTTVLLADINDFAKVNEEYSKFFTESKPARAAYQVANLPKIMVDEATRKTLSSIPLMRVKAGPRDKEAWVTRLKEEYQGLIKVSH</sequence>
<gene>
    <name evidence="3" type="primary">Hrsp12</name>
    <name evidence="3" type="ORF">E2C01_047263</name>
</gene>
<dbReference type="InterPro" id="IPR006175">
    <property type="entry name" value="YjgF/YER057c/UK114"/>
</dbReference>
<dbReference type="PANTHER" id="PTHR11803:SF39">
    <property type="entry name" value="2-IMINOBUTANOATE_2-IMINOPROPANOATE DEAMINASE"/>
    <property type="match status" value="1"/>
</dbReference>
<comment type="similarity">
    <text evidence="1">Belongs to the RutC family.</text>
</comment>
<dbReference type="GO" id="GO:0061657">
    <property type="term" value="F:UFM1 conjugating enzyme activity"/>
    <property type="evidence" value="ECO:0007669"/>
    <property type="project" value="InterPro"/>
</dbReference>
<dbReference type="Pfam" id="PF08694">
    <property type="entry name" value="UFC1"/>
    <property type="match status" value="1"/>
</dbReference>
<name>A0A5B7GA03_PORTR</name>
<dbReference type="InterPro" id="IPR035959">
    <property type="entry name" value="RutC-like_sf"/>
</dbReference>
<keyword evidence="4" id="KW-1185">Reference proteome</keyword>
<dbReference type="CDD" id="cd00448">
    <property type="entry name" value="YjgF_YER057c_UK114_family"/>
    <property type="match status" value="1"/>
</dbReference>
<evidence type="ECO:0000256" key="1">
    <source>
        <dbReference type="ARBA" id="ARBA00010552"/>
    </source>
</evidence>
<protein>
    <recommendedName>
        <fullName evidence="2">Ufm1-conjugating enzyme 1</fullName>
    </recommendedName>
</protein>
<dbReference type="Gene3D" id="3.10.110.10">
    <property type="entry name" value="Ubiquitin Conjugating Enzyme"/>
    <property type="match status" value="1"/>
</dbReference>
<dbReference type="GO" id="GO:0005739">
    <property type="term" value="C:mitochondrion"/>
    <property type="evidence" value="ECO:0007669"/>
    <property type="project" value="TreeGrafter"/>
</dbReference>
<accession>A0A5B7GA03</accession>
<proteinExistence type="inferred from homology"/>
<evidence type="ECO:0000313" key="3">
    <source>
        <dbReference type="EMBL" id="MPC53374.1"/>
    </source>
</evidence>
<dbReference type="InterPro" id="IPR014806">
    <property type="entry name" value="Ufc1"/>
</dbReference>
<dbReference type="Proteomes" id="UP000324222">
    <property type="component" value="Unassembled WGS sequence"/>
</dbReference>
<evidence type="ECO:0000256" key="2">
    <source>
        <dbReference type="ARBA" id="ARBA00032490"/>
    </source>
</evidence>
<dbReference type="FunFam" id="3.30.1330.40:FF:000001">
    <property type="entry name" value="L-PSP family endoribonuclease"/>
    <property type="match status" value="1"/>
</dbReference>
<reference evidence="3 4" key="1">
    <citation type="submission" date="2019-05" db="EMBL/GenBank/DDBJ databases">
        <title>Another draft genome of Portunus trituberculatus and its Hox gene families provides insights of decapod evolution.</title>
        <authorList>
            <person name="Jeong J.-H."/>
            <person name="Song I."/>
            <person name="Kim S."/>
            <person name="Choi T."/>
            <person name="Kim D."/>
            <person name="Ryu S."/>
            <person name="Kim W."/>
        </authorList>
    </citation>
    <scope>NUCLEOTIDE SEQUENCE [LARGE SCALE GENOMIC DNA]</scope>
    <source>
        <tissue evidence="3">Muscle</tissue>
    </source>
</reference>
<evidence type="ECO:0000313" key="4">
    <source>
        <dbReference type="Proteomes" id="UP000324222"/>
    </source>
</evidence>
<dbReference type="GO" id="GO:0005829">
    <property type="term" value="C:cytosol"/>
    <property type="evidence" value="ECO:0007669"/>
    <property type="project" value="TreeGrafter"/>
</dbReference>
<dbReference type="OrthoDB" id="10256182at2759"/>
<dbReference type="Pfam" id="PF01042">
    <property type="entry name" value="Ribonuc_L-PSP"/>
    <property type="match status" value="1"/>
</dbReference>
<organism evidence="3 4">
    <name type="scientific">Portunus trituberculatus</name>
    <name type="common">Swimming crab</name>
    <name type="synonym">Neptunus trituberculatus</name>
    <dbReference type="NCBI Taxonomy" id="210409"/>
    <lineage>
        <taxon>Eukaryota</taxon>
        <taxon>Metazoa</taxon>
        <taxon>Ecdysozoa</taxon>
        <taxon>Arthropoda</taxon>
        <taxon>Crustacea</taxon>
        <taxon>Multicrustacea</taxon>
        <taxon>Malacostraca</taxon>
        <taxon>Eumalacostraca</taxon>
        <taxon>Eucarida</taxon>
        <taxon>Decapoda</taxon>
        <taxon>Pleocyemata</taxon>
        <taxon>Brachyura</taxon>
        <taxon>Eubrachyura</taxon>
        <taxon>Portunoidea</taxon>
        <taxon>Portunidae</taxon>
        <taxon>Portuninae</taxon>
        <taxon>Portunus</taxon>
    </lineage>
</organism>
<dbReference type="PANTHER" id="PTHR11803">
    <property type="entry name" value="2-IMINOBUTANOATE/2-IMINOPROPANOATE DEAMINASE RIDA"/>
    <property type="match status" value="1"/>
</dbReference>
<dbReference type="InterPro" id="IPR016135">
    <property type="entry name" value="UBQ-conjugating_enzyme/RWD"/>
</dbReference>
<dbReference type="NCBIfam" id="TIGR00004">
    <property type="entry name" value="Rid family detoxifying hydrolase"/>
    <property type="match status" value="1"/>
</dbReference>
<dbReference type="AlphaFoldDB" id="A0A5B7GA03"/>
<dbReference type="GO" id="GO:0019239">
    <property type="term" value="F:deaminase activity"/>
    <property type="evidence" value="ECO:0007669"/>
    <property type="project" value="TreeGrafter"/>
</dbReference>
<dbReference type="GO" id="GO:0071569">
    <property type="term" value="P:protein ufmylation"/>
    <property type="evidence" value="ECO:0007669"/>
    <property type="project" value="InterPro"/>
</dbReference>
<dbReference type="Gene3D" id="3.30.1330.40">
    <property type="entry name" value="RutC-like"/>
    <property type="match status" value="1"/>
</dbReference>